<evidence type="ECO:0000259" key="4">
    <source>
        <dbReference type="Pfam" id="PF25963"/>
    </source>
</evidence>
<dbReference type="Pfam" id="PF25963">
    <property type="entry name" value="Beta-barrel_AAEA"/>
    <property type="match status" value="1"/>
</dbReference>
<feature type="transmembrane region" description="Helical" evidence="2">
    <location>
        <begin position="27"/>
        <end position="45"/>
    </location>
</feature>
<evidence type="ECO:0000256" key="2">
    <source>
        <dbReference type="SAM" id="Phobius"/>
    </source>
</evidence>
<accession>A0ABT0AYF9</accession>
<dbReference type="InterPro" id="IPR058634">
    <property type="entry name" value="AaeA-lik-b-barrel"/>
</dbReference>
<evidence type="ECO:0000313" key="5">
    <source>
        <dbReference type="EMBL" id="MCJ2177678.1"/>
    </source>
</evidence>
<dbReference type="Gene3D" id="1.10.287.470">
    <property type="entry name" value="Helix hairpin bin"/>
    <property type="match status" value="1"/>
</dbReference>
<dbReference type="Pfam" id="PF25917">
    <property type="entry name" value="BSH_RND"/>
    <property type="match status" value="1"/>
</dbReference>
<organism evidence="5 6">
    <name type="scientific">Novosphingobium album</name>
    <name type="common">ex Hu et al. 2023</name>
    <dbReference type="NCBI Taxonomy" id="2930093"/>
    <lineage>
        <taxon>Bacteria</taxon>
        <taxon>Pseudomonadati</taxon>
        <taxon>Pseudomonadota</taxon>
        <taxon>Alphaproteobacteria</taxon>
        <taxon>Sphingomonadales</taxon>
        <taxon>Sphingomonadaceae</taxon>
        <taxon>Novosphingobium</taxon>
    </lineage>
</organism>
<evidence type="ECO:0000313" key="6">
    <source>
        <dbReference type="Proteomes" id="UP001162880"/>
    </source>
</evidence>
<evidence type="ECO:0000256" key="1">
    <source>
        <dbReference type="ARBA" id="ARBA00004196"/>
    </source>
</evidence>
<comment type="caution">
    <text evidence="5">The sequence shown here is derived from an EMBL/GenBank/DDBJ whole genome shotgun (WGS) entry which is preliminary data.</text>
</comment>
<gene>
    <name evidence="5" type="ORF">MTR64_03830</name>
</gene>
<dbReference type="Proteomes" id="UP001162880">
    <property type="component" value="Unassembled WGS sequence"/>
</dbReference>
<dbReference type="Gene3D" id="2.40.30.170">
    <property type="match status" value="1"/>
</dbReference>
<dbReference type="InterPro" id="IPR058625">
    <property type="entry name" value="MdtA-like_BSH"/>
</dbReference>
<reference evidence="5" key="1">
    <citation type="submission" date="2022-03" db="EMBL/GenBank/DDBJ databases">
        <title>Identification of a novel bacterium isolated from mangrove sediments.</title>
        <authorList>
            <person name="Pan X."/>
        </authorList>
    </citation>
    <scope>NUCLEOTIDE SEQUENCE</scope>
    <source>
        <strain evidence="5">B2580</strain>
    </source>
</reference>
<comment type="subcellular location">
    <subcellularLocation>
        <location evidence="1">Cell envelope</location>
    </subcellularLocation>
</comment>
<dbReference type="Gene3D" id="2.40.50.100">
    <property type="match status" value="1"/>
</dbReference>
<evidence type="ECO:0000259" key="3">
    <source>
        <dbReference type="Pfam" id="PF25917"/>
    </source>
</evidence>
<name>A0ABT0AYF9_9SPHN</name>
<dbReference type="SUPFAM" id="SSF111369">
    <property type="entry name" value="HlyD-like secretion proteins"/>
    <property type="match status" value="2"/>
</dbReference>
<feature type="domain" description="Multidrug resistance protein MdtA-like barrel-sandwich hybrid" evidence="3">
    <location>
        <begin position="63"/>
        <end position="252"/>
    </location>
</feature>
<proteinExistence type="predicted"/>
<feature type="domain" description="p-hydroxybenzoic acid efflux pump subunit AaeA-like beta-barrel" evidence="4">
    <location>
        <begin position="256"/>
        <end position="347"/>
    </location>
</feature>
<keyword evidence="2" id="KW-0812">Transmembrane</keyword>
<keyword evidence="2" id="KW-0472">Membrane</keyword>
<protein>
    <submittedName>
        <fullName evidence="5">HlyD family secretion protein</fullName>
    </submittedName>
</protein>
<sequence>MNAESTIAADGENDAVTPPRKRSLRTILMIAGPALVLAGAAWFYLTGGRYESTDNASLQTGMVAISPSVAGTVVSVEVKENQRVQKDQVLFRIRPDSFESAVAEAQAELANARTDVSATRADYREALSQVSAAKARFQLATSEAARQKSLVAEGISSQAQYDEAVTEVQTARDSIAAAQAKADSLLASLSGNAEGDISAQPDVRKAASKLEQARISLADTIVRAPQDGIVTRVNQLQVGNYVTPGRPVFMMTGLHFWVQANFKENQLRYMRPGQSAEIEVDAYPDHPLKGHVESFSPGTGSSFSVLPAENATGNWVKVVQRLPVQIAIDEAPKGLPLSAGLSASVEVDTGHERHLIGSDTPPSQKQ</sequence>
<dbReference type="EMBL" id="JALHLE010000004">
    <property type="protein sequence ID" value="MCJ2177678.1"/>
    <property type="molecule type" value="Genomic_DNA"/>
</dbReference>
<keyword evidence="6" id="KW-1185">Reference proteome</keyword>
<dbReference type="PANTHER" id="PTHR30386">
    <property type="entry name" value="MEMBRANE FUSION SUBUNIT OF EMRAB-TOLC MULTIDRUG EFFLUX PUMP"/>
    <property type="match status" value="1"/>
</dbReference>
<dbReference type="PANTHER" id="PTHR30386:SF19">
    <property type="entry name" value="MULTIDRUG EXPORT PROTEIN EMRA-RELATED"/>
    <property type="match status" value="1"/>
</dbReference>
<keyword evidence="2" id="KW-1133">Transmembrane helix</keyword>
<dbReference type="RefSeq" id="WP_243990973.1">
    <property type="nucleotide sequence ID" value="NZ_JALHLE010000004.1"/>
</dbReference>
<dbReference type="InterPro" id="IPR050739">
    <property type="entry name" value="MFP"/>
</dbReference>